<name>A0AAV0ZWP9_VICFA</name>
<proteinExistence type="predicted"/>
<organism evidence="4 5">
    <name type="scientific">Vicia faba</name>
    <name type="common">Broad bean</name>
    <name type="synonym">Faba vulgaris</name>
    <dbReference type="NCBI Taxonomy" id="3906"/>
    <lineage>
        <taxon>Eukaryota</taxon>
        <taxon>Viridiplantae</taxon>
        <taxon>Streptophyta</taxon>
        <taxon>Embryophyta</taxon>
        <taxon>Tracheophyta</taxon>
        <taxon>Spermatophyta</taxon>
        <taxon>Magnoliopsida</taxon>
        <taxon>eudicotyledons</taxon>
        <taxon>Gunneridae</taxon>
        <taxon>Pentapetalae</taxon>
        <taxon>rosids</taxon>
        <taxon>fabids</taxon>
        <taxon>Fabales</taxon>
        <taxon>Fabaceae</taxon>
        <taxon>Papilionoideae</taxon>
        <taxon>50 kb inversion clade</taxon>
        <taxon>NPAAA clade</taxon>
        <taxon>Hologalegina</taxon>
        <taxon>IRL clade</taxon>
        <taxon>Fabeae</taxon>
        <taxon>Vicia</taxon>
    </lineage>
</organism>
<dbReference type="CDD" id="cd06558">
    <property type="entry name" value="crotonase-like"/>
    <property type="match status" value="1"/>
</dbReference>
<keyword evidence="3" id="KW-0511">Multifunctional enzyme</keyword>
<dbReference type="InterPro" id="IPR001753">
    <property type="entry name" value="Enoyl-CoA_hydra/iso"/>
</dbReference>
<dbReference type="Pfam" id="PF00378">
    <property type="entry name" value="ECH_1"/>
    <property type="match status" value="1"/>
</dbReference>
<keyword evidence="5" id="KW-1185">Reference proteome</keyword>
<protein>
    <submittedName>
        <fullName evidence="4">Uncharacterized protein</fullName>
    </submittedName>
</protein>
<dbReference type="GO" id="GO:0006635">
    <property type="term" value="P:fatty acid beta-oxidation"/>
    <property type="evidence" value="ECO:0007669"/>
    <property type="project" value="TreeGrafter"/>
</dbReference>
<dbReference type="Gene3D" id="3.90.226.10">
    <property type="entry name" value="2-enoyl-CoA Hydratase, Chain A, domain 1"/>
    <property type="match status" value="1"/>
</dbReference>
<dbReference type="GO" id="GO:0016853">
    <property type="term" value="F:isomerase activity"/>
    <property type="evidence" value="ECO:0007669"/>
    <property type="project" value="UniProtKB-KW"/>
</dbReference>
<dbReference type="GO" id="GO:0003857">
    <property type="term" value="F:(3S)-3-hydroxyacyl-CoA dehydrogenase (NAD+) activity"/>
    <property type="evidence" value="ECO:0007669"/>
    <property type="project" value="TreeGrafter"/>
</dbReference>
<dbReference type="InterPro" id="IPR029045">
    <property type="entry name" value="ClpP/crotonase-like_dom_sf"/>
</dbReference>
<dbReference type="PANTHER" id="PTHR23309">
    <property type="entry name" value="3-HYDROXYACYL-COA DEHYROGENASE"/>
    <property type="match status" value="1"/>
</dbReference>
<dbReference type="GO" id="GO:0005777">
    <property type="term" value="C:peroxisome"/>
    <property type="evidence" value="ECO:0007669"/>
    <property type="project" value="TreeGrafter"/>
</dbReference>
<evidence type="ECO:0000313" key="4">
    <source>
        <dbReference type="EMBL" id="CAI8601302.1"/>
    </source>
</evidence>
<dbReference type="EMBL" id="OX451737">
    <property type="protein sequence ID" value="CAI8601302.1"/>
    <property type="molecule type" value="Genomic_DNA"/>
</dbReference>
<evidence type="ECO:0000256" key="3">
    <source>
        <dbReference type="ARBA" id="ARBA00023268"/>
    </source>
</evidence>
<keyword evidence="1" id="KW-0413">Isomerase</keyword>
<reference evidence="4 5" key="1">
    <citation type="submission" date="2023-01" db="EMBL/GenBank/DDBJ databases">
        <authorList>
            <person name="Kreplak J."/>
        </authorList>
    </citation>
    <scope>NUCLEOTIDE SEQUENCE [LARGE SCALE GENOMIC DNA]</scope>
</reference>
<keyword evidence="2" id="KW-0456">Lyase</keyword>
<dbReference type="AlphaFoldDB" id="A0AAV0ZWP9"/>
<gene>
    <name evidence="4" type="ORF">VFH_II265960</name>
</gene>
<evidence type="ECO:0000256" key="1">
    <source>
        <dbReference type="ARBA" id="ARBA00023235"/>
    </source>
</evidence>
<sequence>MGCHARVAVPKAQLGLPELTLGIIPGFGGTQRLPRLVGTSKAVEMMLTSKPITSEEGQKLGIIDAIVSSEELLKVSRLWALEIAEKLKPWVRSLHINGEHNTIIYQFC</sequence>
<evidence type="ECO:0000313" key="5">
    <source>
        <dbReference type="Proteomes" id="UP001157006"/>
    </source>
</evidence>
<dbReference type="GO" id="GO:0016829">
    <property type="term" value="F:lyase activity"/>
    <property type="evidence" value="ECO:0007669"/>
    <property type="project" value="UniProtKB-KW"/>
</dbReference>
<dbReference type="SUPFAM" id="SSF52096">
    <property type="entry name" value="ClpP/crotonase"/>
    <property type="match status" value="1"/>
</dbReference>
<accession>A0AAV0ZWP9</accession>
<dbReference type="Proteomes" id="UP001157006">
    <property type="component" value="Chromosome 2"/>
</dbReference>
<evidence type="ECO:0000256" key="2">
    <source>
        <dbReference type="ARBA" id="ARBA00023239"/>
    </source>
</evidence>
<dbReference type="PANTHER" id="PTHR23309:SF49">
    <property type="entry name" value="PEROXISOMAL BIFUNCTIONAL ENZYME"/>
    <property type="match status" value="1"/>
</dbReference>